<feature type="compositionally biased region" description="Low complexity" evidence="5">
    <location>
        <begin position="34"/>
        <end position="43"/>
    </location>
</feature>
<evidence type="ECO:0000313" key="6">
    <source>
        <dbReference type="EMBL" id="OAQ99289.1"/>
    </source>
</evidence>
<comment type="subcellular location">
    <subcellularLocation>
        <location evidence="1">Membrane</location>
        <topology evidence="1">Multi-pass membrane protein</topology>
    </subcellularLocation>
</comment>
<dbReference type="GO" id="GO:0016020">
    <property type="term" value="C:membrane"/>
    <property type="evidence" value="ECO:0007669"/>
    <property type="project" value="UniProtKB-SubCell"/>
</dbReference>
<sequence>MAGRYERVNVQDEDDSHQQQGLAHPIPNSPPPSFRSRASSRTRQNQVDQDLADAFDSDDESEDESDDRQRLVRQTAATPATTASGSTSPAPEPYTPPTTASAASAATRGRVVGGGVGTDGVFANMSARPEREAAAEKEEMPPTYEQAAADSAPPYWETTILAPGLGGLDEVYVDGMPVGSVFSFIWNGMISTSFQLSVADFLQARRHEQLVMQSPDRSVPIVVEGEAAV</sequence>
<evidence type="ECO:0000313" key="7">
    <source>
        <dbReference type="Proteomes" id="UP000243081"/>
    </source>
</evidence>
<feature type="compositionally biased region" description="Low complexity" evidence="5">
    <location>
        <begin position="75"/>
        <end position="89"/>
    </location>
</feature>
<proteinExistence type="predicted"/>
<dbReference type="GO" id="GO:0005783">
    <property type="term" value="C:endoplasmic reticulum"/>
    <property type="evidence" value="ECO:0007669"/>
    <property type="project" value="TreeGrafter"/>
</dbReference>
<dbReference type="EMBL" id="LUKN01002306">
    <property type="protein sequence ID" value="OAQ99289.1"/>
    <property type="molecule type" value="Genomic_DNA"/>
</dbReference>
<dbReference type="PANTHER" id="PTHR13396">
    <property type="entry name" value="NEDD4 FAMILY INTERACTING PROTEIN 1/2"/>
    <property type="match status" value="1"/>
</dbReference>
<keyword evidence="3" id="KW-1133">Transmembrane helix</keyword>
<dbReference type="AlphaFoldDB" id="A0A179IC11"/>
<evidence type="ECO:0000256" key="2">
    <source>
        <dbReference type="ARBA" id="ARBA00022692"/>
    </source>
</evidence>
<accession>A0A179IC11</accession>
<evidence type="ECO:0000256" key="4">
    <source>
        <dbReference type="ARBA" id="ARBA00023136"/>
    </source>
</evidence>
<dbReference type="OrthoDB" id="10003116at2759"/>
<protein>
    <submittedName>
        <fullName evidence="6">Uncharacterized protein</fullName>
    </submittedName>
</protein>
<evidence type="ECO:0000256" key="3">
    <source>
        <dbReference type="ARBA" id="ARBA00022989"/>
    </source>
</evidence>
<feature type="compositionally biased region" description="Basic and acidic residues" evidence="5">
    <location>
        <begin position="1"/>
        <end position="10"/>
    </location>
</feature>
<dbReference type="GO" id="GO:0006511">
    <property type="term" value="P:ubiquitin-dependent protein catabolic process"/>
    <property type="evidence" value="ECO:0007669"/>
    <property type="project" value="TreeGrafter"/>
</dbReference>
<dbReference type="PANTHER" id="PTHR13396:SF5">
    <property type="entry name" value="NEDD4 FAMILY INTERACTING PROTEIN"/>
    <property type="match status" value="1"/>
</dbReference>
<organism evidence="6 7">
    <name type="scientific">Cordyceps confragosa</name>
    <name type="common">Lecanicillium lecanii</name>
    <dbReference type="NCBI Taxonomy" id="2714763"/>
    <lineage>
        <taxon>Eukaryota</taxon>
        <taxon>Fungi</taxon>
        <taxon>Dikarya</taxon>
        <taxon>Ascomycota</taxon>
        <taxon>Pezizomycotina</taxon>
        <taxon>Sordariomycetes</taxon>
        <taxon>Hypocreomycetidae</taxon>
        <taxon>Hypocreales</taxon>
        <taxon>Cordycipitaceae</taxon>
        <taxon>Akanthomyces</taxon>
    </lineage>
</organism>
<feature type="compositionally biased region" description="Low complexity" evidence="5">
    <location>
        <begin position="97"/>
        <end position="106"/>
    </location>
</feature>
<dbReference type="Proteomes" id="UP000243081">
    <property type="component" value="Unassembled WGS sequence"/>
</dbReference>
<feature type="region of interest" description="Disordered" evidence="5">
    <location>
        <begin position="1"/>
        <end position="106"/>
    </location>
</feature>
<dbReference type="GO" id="GO:0005794">
    <property type="term" value="C:Golgi apparatus"/>
    <property type="evidence" value="ECO:0007669"/>
    <property type="project" value="TreeGrafter"/>
</dbReference>
<comment type="caution">
    <text evidence="6">The sequence shown here is derived from an EMBL/GenBank/DDBJ whole genome shotgun (WGS) entry which is preliminary data.</text>
</comment>
<gene>
    <name evidence="6" type="ORF">LLEC1_05341</name>
</gene>
<dbReference type="GO" id="GO:0030001">
    <property type="term" value="P:metal ion transport"/>
    <property type="evidence" value="ECO:0007669"/>
    <property type="project" value="InterPro"/>
</dbReference>
<dbReference type="GO" id="GO:0007034">
    <property type="term" value="P:vacuolar transport"/>
    <property type="evidence" value="ECO:0007669"/>
    <property type="project" value="InterPro"/>
</dbReference>
<evidence type="ECO:0000256" key="1">
    <source>
        <dbReference type="ARBA" id="ARBA00004141"/>
    </source>
</evidence>
<name>A0A179IC11_CORDF</name>
<dbReference type="GO" id="GO:0031398">
    <property type="term" value="P:positive regulation of protein ubiquitination"/>
    <property type="evidence" value="ECO:0007669"/>
    <property type="project" value="TreeGrafter"/>
</dbReference>
<keyword evidence="4" id="KW-0472">Membrane</keyword>
<dbReference type="InterPro" id="IPR019325">
    <property type="entry name" value="NEDD4/Bsd2"/>
</dbReference>
<keyword evidence="2" id="KW-0812">Transmembrane</keyword>
<feature type="compositionally biased region" description="Acidic residues" evidence="5">
    <location>
        <begin position="50"/>
        <end position="66"/>
    </location>
</feature>
<evidence type="ECO:0000256" key="5">
    <source>
        <dbReference type="SAM" id="MobiDB-lite"/>
    </source>
</evidence>
<dbReference type="GO" id="GO:0048471">
    <property type="term" value="C:perinuclear region of cytoplasm"/>
    <property type="evidence" value="ECO:0007669"/>
    <property type="project" value="TreeGrafter"/>
</dbReference>
<keyword evidence="7" id="KW-1185">Reference proteome</keyword>
<reference evidence="6 7" key="1">
    <citation type="submission" date="2016-03" db="EMBL/GenBank/DDBJ databases">
        <title>Fine-scale spatial genetic structure of a fungal parasite of coffee scale insects.</title>
        <authorList>
            <person name="Jackson D."/>
            <person name="Zemenick K.A."/>
            <person name="Malloure B."/>
            <person name="Quandt C.A."/>
            <person name="James T.Y."/>
        </authorList>
    </citation>
    <scope>NUCLEOTIDE SEQUENCE [LARGE SCALE GENOMIC DNA]</scope>
    <source>
        <strain evidence="6 7">UM487</strain>
    </source>
</reference>